<dbReference type="AlphaFoldDB" id="A0AA36H4W4"/>
<accession>A0AA36H4W4</accession>
<dbReference type="Proteomes" id="UP001176961">
    <property type="component" value="Unassembled WGS sequence"/>
</dbReference>
<keyword evidence="4" id="KW-1185">Reference proteome</keyword>
<sequence length="283" mass="31958">MAFTLVVTLCLVASLSAAKFDIKFAQKMFPLAAGAYSDDPLQCIKNHFEGYDGTRGQLFFYENRAPCDGFENDCYGYLATLTRQMAIVISFRGTNTGSQLRTELITSGHMVPMGSGKVSWYFYNAFSKVWGDDAKGVKGLERAFKDQIKKHPDYEIWVTGHSLGGAMASLAAYHIAITYKIPKRIKLVTFGEPRTGDAEYAIDFNKKIDYAFRVVNGRDPVPHVPPFKPYSHHKYEVWFKDGMDPLTKPIVCIGEEEHRKKTENVDNPGKYTLIGMSRAFCRR</sequence>
<evidence type="ECO:0000313" key="3">
    <source>
        <dbReference type="EMBL" id="CAJ0604063.1"/>
    </source>
</evidence>
<dbReference type="InterPro" id="IPR002921">
    <property type="entry name" value="Fungal_lipase-type"/>
</dbReference>
<feature type="domain" description="Fungal lipase-type" evidence="2">
    <location>
        <begin position="88"/>
        <end position="227"/>
    </location>
</feature>
<feature type="signal peptide" evidence="1">
    <location>
        <begin position="1"/>
        <end position="17"/>
    </location>
</feature>
<dbReference type="PANTHER" id="PTHR45908">
    <property type="entry name" value="PROTEIN CBG11750-RELATED"/>
    <property type="match status" value="1"/>
</dbReference>
<reference evidence="3" key="1">
    <citation type="submission" date="2023-07" db="EMBL/GenBank/DDBJ databases">
        <authorList>
            <consortium name="CYATHOMIX"/>
        </authorList>
    </citation>
    <scope>NUCLEOTIDE SEQUENCE</scope>
    <source>
        <strain evidence="3">N/A</strain>
    </source>
</reference>
<dbReference type="CDD" id="cd00519">
    <property type="entry name" value="Lipase_3"/>
    <property type="match status" value="1"/>
</dbReference>
<dbReference type="GO" id="GO:0006629">
    <property type="term" value="P:lipid metabolic process"/>
    <property type="evidence" value="ECO:0007669"/>
    <property type="project" value="InterPro"/>
</dbReference>
<feature type="chain" id="PRO_5041376249" description="Fungal lipase-type domain-containing protein" evidence="1">
    <location>
        <begin position="18"/>
        <end position="283"/>
    </location>
</feature>
<evidence type="ECO:0000259" key="2">
    <source>
        <dbReference type="Pfam" id="PF01764"/>
    </source>
</evidence>
<gene>
    <name evidence="3" type="ORF">CYNAS_LOCUS16046</name>
</gene>
<evidence type="ECO:0000256" key="1">
    <source>
        <dbReference type="SAM" id="SignalP"/>
    </source>
</evidence>
<protein>
    <recommendedName>
        <fullName evidence="2">Fungal lipase-type domain-containing protein</fullName>
    </recommendedName>
</protein>
<comment type="caution">
    <text evidence="3">The sequence shown here is derived from an EMBL/GenBank/DDBJ whole genome shotgun (WGS) entry which is preliminary data.</text>
</comment>
<proteinExistence type="predicted"/>
<organism evidence="3 4">
    <name type="scientific">Cylicocyclus nassatus</name>
    <name type="common">Nematode worm</name>
    <dbReference type="NCBI Taxonomy" id="53992"/>
    <lineage>
        <taxon>Eukaryota</taxon>
        <taxon>Metazoa</taxon>
        <taxon>Ecdysozoa</taxon>
        <taxon>Nematoda</taxon>
        <taxon>Chromadorea</taxon>
        <taxon>Rhabditida</taxon>
        <taxon>Rhabditina</taxon>
        <taxon>Rhabditomorpha</taxon>
        <taxon>Strongyloidea</taxon>
        <taxon>Strongylidae</taxon>
        <taxon>Cylicocyclus</taxon>
    </lineage>
</organism>
<dbReference type="SUPFAM" id="SSF53474">
    <property type="entry name" value="alpha/beta-Hydrolases"/>
    <property type="match status" value="1"/>
</dbReference>
<keyword evidence="1" id="KW-0732">Signal</keyword>
<evidence type="ECO:0000313" key="4">
    <source>
        <dbReference type="Proteomes" id="UP001176961"/>
    </source>
</evidence>
<name>A0AA36H4W4_CYLNA</name>
<dbReference type="InterPro" id="IPR029058">
    <property type="entry name" value="AB_hydrolase_fold"/>
</dbReference>
<dbReference type="EMBL" id="CATQJL010000305">
    <property type="protein sequence ID" value="CAJ0604063.1"/>
    <property type="molecule type" value="Genomic_DNA"/>
</dbReference>
<dbReference type="Gene3D" id="3.40.50.1820">
    <property type="entry name" value="alpha/beta hydrolase"/>
    <property type="match status" value="1"/>
</dbReference>
<dbReference type="Pfam" id="PF01764">
    <property type="entry name" value="Lipase_3"/>
    <property type="match status" value="1"/>
</dbReference>